<dbReference type="PANTHER" id="PTHR24058">
    <property type="entry name" value="DUAL SPECIFICITY PROTEIN KINASE"/>
    <property type="match status" value="1"/>
</dbReference>
<evidence type="ECO:0000256" key="1">
    <source>
        <dbReference type="ARBA" id="ARBA00012513"/>
    </source>
</evidence>
<sequence length="718" mass="79738">MRKNSGKELDAEEEGEIAEDCGSTLPQQKAASSSEKIAFNSKLKHPASASAALLSRTLLARRNSPNDEQDDKRRASSRGPRERKHQSSRGRSRSPERRSRSHINHSRSRSRSQSNSDRKGRNADATSSSKGKESGVLLSSEAPSSKTRPTLAANSAVESVNVIPNIDDNFRLSFERDEDEEAERLLEERRRRRREIMMMYKNQTDTKDSTITDSGREYSEDTTSQGKQSSGVAQSFALEKTGDTSSNVADGNVGSKVDFQKHTAMDPDADVSAADYNPNADSNADDMRHRILAKAVPGNDAEESNNMSSNDNAQQSSTKLENHQDESDDDFDMFADDNNTGFGKVTTEKAIASGAVKAGVGTAPISAPAMADSSDDSEGYYRIIVGELLDDRYLVQAFLGQGVFSSVVKALDTKNNNATVAIKIIRQNELMHKAGLKEQRILERIAAADPNDKMHVVRLLGSFMHRGHLCLCFELMSLNLREVVRKYGRDSGLNLQAVRVYAMHLFLALDLLRRCGILHGDLKPDNCFVSEQRNNVKLGDLGSACDASENEITPYLVSRFYRAPEIILGIPYDCAIDMWSLGATLFELFTGKILFPGRNNNHMLRLVMEARGHFSNRMIRRGQFWQQHFEDNGGSAIEFVSRSTDKLTGEEVEQRMAFTKPTNEIKARILQATPAGSSPEEIQLSLQFANLLSRCLELSPEKRITPIDALRHAFFAQR</sequence>
<feature type="compositionally biased region" description="Basic residues" evidence="9">
    <location>
        <begin position="81"/>
        <end position="92"/>
    </location>
</feature>
<dbReference type="OrthoDB" id="9332038at2759"/>
<feature type="compositionally biased region" description="Polar residues" evidence="9">
    <location>
        <begin position="304"/>
        <end position="319"/>
    </location>
</feature>
<gene>
    <name evidence="11" type="primary">PRP4</name>
    <name evidence="11" type="ORF">GGI25_002809</name>
</gene>
<accession>A0A9W8G9S1</accession>
<feature type="compositionally biased region" description="Polar residues" evidence="9">
    <location>
        <begin position="141"/>
        <end position="154"/>
    </location>
</feature>
<comment type="caution">
    <text evidence="11">The sequence shown here is derived from an EMBL/GenBank/DDBJ whole genome shotgun (WGS) entry which is preliminary data.</text>
</comment>
<dbReference type="InterPro" id="IPR000719">
    <property type="entry name" value="Prot_kinase_dom"/>
</dbReference>
<feature type="compositionally biased region" description="Acidic residues" evidence="9">
    <location>
        <begin position="10"/>
        <end position="19"/>
    </location>
</feature>
<dbReference type="GO" id="GO:0045292">
    <property type="term" value="P:mRNA cis splicing, via spliceosome"/>
    <property type="evidence" value="ECO:0007669"/>
    <property type="project" value="InterPro"/>
</dbReference>
<keyword evidence="5" id="KW-0418">Kinase</keyword>
<keyword evidence="3 11" id="KW-0808">Transferase</keyword>
<protein>
    <recommendedName>
        <fullName evidence="1">non-specific serine/threonine protein kinase</fullName>
        <ecNumber evidence="1">2.7.11.1</ecNumber>
    </recommendedName>
</protein>
<name>A0A9W8G9S1_9FUNG</name>
<keyword evidence="2" id="KW-0723">Serine/threonine-protein kinase</keyword>
<feature type="binding site" evidence="8">
    <location>
        <position position="423"/>
    </location>
    <ligand>
        <name>ATP</name>
        <dbReference type="ChEBI" id="CHEBI:30616"/>
    </ligand>
</feature>
<dbReference type="PROSITE" id="PS00108">
    <property type="entry name" value="PROTEIN_KINASE_ST"/>
    <property type="match status" value="1"/>
</dbReference>
<evidence type="ECO:0000256" key="7">
    <source>
        <dbReference type="ARBA" id="ARBA00023596"/>
    </source>
</evidence>
<evidence type="ECO:0000256" key="6">
    <source>
        <dbReference type="ARBA" id="ARBA00022840"/>
    </source>
</evidence>
<evidence type="ECO:0000313" key="11">
    <source>
        <dbReference type="EMBL" id="KAJ2677857.1"/>
    </source>
</evidence>
<evidence type="ECO:0000313" key="12">
    <source>
        <dbReference type="Proteomes" id="UP001151518"/>
    </source>
</evidence>
<keyword evidence="11" id="KW-0687">Ribonucleoprotein</keyword>
<dbReference type="GO" id="GO:0005524">
    <property type="term" value="F:ATP binding"/>
    <property type="evidence" value="ECO:0007669"/>
    <property type="project" value="UniProtKB-UniRule"/>
</dbReference>
<dbReference type="Proteomes" id="UP001151518">
    <property type="component" value="Unassembled WGS sequence"/>
</dbReference>
<feature type="compositionally biased region" description="Polar residues" evidence="9">
    <location>
        <begin position="221"/>
        <end position="231"/>
    </location>
</feature>
<dbReference type="GO" id="GO:1990904">
    <property type="term" value="C:ribonucleoprotein complex"/>
    <property type="evidence" value="ECO:0007669"/>
    <property type="project" value="UniProtKB-KW"/>
</dbReference>
<evidence type="ECO:0000256" key="2">
    <source>
        <dbReference type="ARBA" id="ARBA00022527"/>
    </source>
</evidence>
<dbReference type="Gene3D" id="1.10.510.10">
    <property type="entry name" value="Transferase(Phosphotransferase) domain 1"/>
    <property type="match status" value="1"/>
</dbReference>
<feature type="compositionally biased region" description="Low complexity" evidence="9">
    <location>
        <begin position="47"/>
        <end position="62"/>
    </location>
</feature>
<dbReference type="Pfam" id="PF00069">
    <property type="entry name" value="Pkinase"/>
    <property type="match status" value="1"/>
</dbReference>
<dbReference type="InterPro" id="IPR008271">
    <property type="entry name" value="Ser/Thr_kinase_AS"/>
</dbReference>
<dbReference type="InterPro" id="IPR044092">
    <property type="entry name" value="STKc_PRP4"/>
</dbReference>
<feature type="compositionally biased region" description="Acidic residues" evidence="9">
    <location>
        <begin position="326"/>
        <end position="335"/>
    </location>
</feature>
<dbReference type="Gene3D" id="3.30.200.20">
    <property type="entry name" value="Phosphorylase Kinase, domain 1"/>
    <property type="match status" value="1"/>
</dbReference>
<dbReference type="SUPFAM" id="SSF56112">
    <property type="entry name" value="Protein kinase-like (PK-like)"/>
    <property type="match status" value="1"/>
</dbReference>
<dbReference type="GO" id="GO:0004674">
    <property type="term" value="F:protein serine/threonine kinase activity"/>
    <property type="evidence" value="ECO:0007669"/>
    <property type="project" value="UniProtKB-KW"/>
</dbReference>
<dbReference type="SMART" id="SM00220">
    <property type="entry name" value="S_TKc"/>
    <property type="match status" value="1"/>
</dbReference>
<dbReference type="InterPro" id="IPR050494">
    <property type="entry name" value="Ser_Thr_dual-spec_kinase"/>
</dbReference>
<organism evidence="11 12">
    <name type="scientific">Coemansia spiralis</name>
    <dbReference type="NCBI Taxonomy" id="417178"/>
    <lineage>
        <taxon>Eukaryota</taxon>
        <taxon>Fungi</taxon>
        <taxon>Fungi incertae sedis</taxon>
        <taxon>Zoopagomycota</taxon>
        <taxon>Kickxellomycotina</taxon>
        <taxon>Kickxellomycetes</taxon>
        <taxon>Kickxellales</taxon>
        <taxon>Kickxellaceae</taxon>
        <taxon>Coemansia</taxon>
    </lineage>
</organism>
<keyword evidence="4 8" id="KW-0547">Nucleotide-binding</keyword>
<reference evidence="11" key="1">
    <citation type="submission" date="2022-07" db="EMBL/GenBank/DDBJ databases">
        <title>Phylogenomic reconstructions and comparative analyses of Kickxellomycotina fungi.</title>
        <authorList>
            <person name="Reynolds N.K."/>
            <person name="Stajich J.E."/>
            <person name="Barry K."/>
            <person name="Grigoriev I.V."/>
            <person name="Crous P."/>
            <person name="Smith M.E."/>
        </authorList>
    </citation>
    <scope>NUCLEOTIDE SEQUENCE</scope>
    <source>
        <strain evidence="11">NRRL 3115</strain>
    </source>
</reference>
<proteinExistence type="inferred from homology"/>
<evidence type="ECO:0000256" key="5">
    <source>
        <dbReference type="ARBA" id="ARBA00022777"/>
    </source>
</evidence>
<feature type="region of interest" description="Disordered" evidence="9">
    <location>
        <begin position="1"/>
        <end position="154"/>
    </location>
</feature>
<feature type="compositionally biased region" description="Polar residues" evidence="9">
    <location>
        <begin position="24"/>
        <end position="35"/>
    </location>
</feature>
<dbReference type="PANTHER" id="PTHR24058:SF103">
    <property type="entry name" value="SERINE_THREONINE-PROTEIN KINASE PRP4 HOMOLOG"/>
    <property type="match status" value="1"/>
</dbReference>
<feature type="region of interest" description="Disordered" evidence="9">
    <location>
        <begin position="298"/>
        <end position="336"/>
    </location>
</feature>
<keyword evidence="6 8" id="KW-0067">ATP-binding</keyword>
<evidence type="ECO:0000259" key="10">
    <source>
        <dbReference type="PROSITE" id="PS50011"/>
    </source>
</evidence>
<feature type="compositionally biased region" description="Basic and acidic residues" evidence="9">
    <location>
        <begin position="204"/>
        <end position="219"/>
    </location>
</feature>
<dbReference type="PROSITE" id="PS50011">
    <property type="entry name" value="PROTEIN_KINASE_DOM"/>
    <property type="match status" value="1"/>
</dbReference>
<dbReference type="FunFam" id="1.10.510.10:FF:000078">
    <property type="entry name" value="Serine/threonine-protein kinase PRP4 homolog"/>
    <property type="match status" value="1"/>
</dbReference>
<evidence type="ECO:0000256" key="3">
    <source>
        <dbReference type="ARBA" id="ARBA00022679"/>
    </source>
</evidence>
<feature type="region of interest" description="Disordered" evidence="9">
    <location>
        <begin position="199"/>
        <end position="231"/>
    </location>
</feature>
<dbReference type="AlphaFoldDB" id="A0A9W8G9S1"/>
<dbReference type="EC" id="2.7.11.1" evidence="1"/>
<dbReference type="EMBL" id="JANBTW010000027">
    <property type="protein sequence ID" value="KAJ2677857.1"/>
    <property type="molecule type" value="Genomic_DNA"/>
</dbReference>
<evidence type="ECO:0000256" key="9">
    <source>
        <dbReference type="SAM" id="MobiDB-lite"/>
    </source>
</evidence>
<evidence type="ECO:0000256" key="4">
    <source>
        <dbReference type="ARBA" id="ARBA00022741"/>
    </source>
</evidence>
<dbReference type="InterPro" id="IPR017441">
    <property type="entry name" value="Protein_kinase_ATP_BS"/>
</dbReference>
<evidence type="ECO:0000256" key="8">
    <source>
        <dbReference type="PROSITE-ProRule" id="PRU10141"/>
    </source>
</evidence>
<dbReference type="CDD" id="cd14135">
    <property type="entry name" value="STKc_PRP4"/>
    <property type="match status" value="1"/>
</dbReference>
<comment type="similarity">
    <text evidence="7">Belongs to the protein kinase superfamily. CMGC Ser/Thr protein kinase family.</text>
</comment>
<feature type="domain" description="Protein kinase" evidence="10">
    <location>
        <begin position="393"/>
        <end position="715"/>
    </location>
</feature>
<feature type="compositionally biased region" description="Basic residues" evidence="9">
    <location>
        <begin position="99"/>
        <end position="110"/>
    </location>
</feature>
<dbReference type="PROSITE" id="PS00107">
    <property type="entry name" value="PROTEIN_KINASE_ATP"/>
    <property type="match status" value="1"/>
</dbReference>
<dbReference type="InterPro" id="IPR011009">
    <property type="entry name" value="Kinase-like_dom_sf"/>
</dbReference>